<evidence type="ECO:0000313" key="6">
    <source>
        <dbReference type="Proteomes" id="UP000256923"/>
    </source>
</evidence>
<dbReference type="AlphaFoldDB" id="A0A1V9JYG3"/>
<evidence type="ECO:0000313" key="4">
    <source>
        <dbReference type="EMBL" id="MBT2919898.1"/>
    </source>
</evidence>
<reference evidence="3 7" key="3">
    <citation type="journal article" date="2021" name="PeerJ">
        <title>Analysis of 44 Vibrio anguillarum genomes reveals high genetic diversity.</title>
        <authorList>
            <person name="Hansen M.J."/>
            <person name="Dalsgaard I."/>
        </authorList>
    </citation>
    <scope>NUCLEOTIDE SEQUENCE</scope>
    <source>
        <strain evidence="2 7">040915-1/1B</strain>
        <strain evidence="3">850617-1/1</strain>
    </source>
</reference>
<evidence type="ECO:0000313" key="5">
    <source>
        <dbReference type="Proteomes" id="UP000078309"/>
    </source>
</evidence>
<evidence type="ECO:0000313" key="1">
    <source>
        <dbReference type="EMBL" id="AZS23775.1"/>
    </source>
</evidence>
<evidence type="ECO:0000313" key="7">
    <source>
        <dbReference type="Proteomes" id="UP000726136"/>
    </source>
</evidence>
<protein>
    <recommendedName>
        <fullName evidence="9">Solute-binding protein family 3/N-terminal domain-containing protein</fullName>
    </recommendedName>
</protein>
<reference evidence="4" key="4">
    <citation type="submission" date="2021-05" db="EMBL/GenBank/DDBJ databases">
        <authorList>
            <person name="Kalatzis P.G."/>
            <person name="Castillo D."/>
            <person name="D'Alvise P."/>
            <person name="Middelboe M."/>
            <person name="Gram L."/>
        </authorList>
    </citation>
    <scope>NUCLEOTIDE SEQUENCE</scope>
    <source>
        <strain evidence="4">90-11-286</strain>
    </source>
</reference>
<sequence length="272" mass="31676">MKRTSNMRITMLIFLGSIALHTQVFASEMSLTLHLPTLQNNTHVYYHELLQKSLEEQGVKVNIIITPDHVPQKRISKMVENNQLSLMWFLQTQERDERYAGINVPLTKGLIGKRILLIPPQLQRTFDTIHSLNDLQKAGLTAGLGVNWYDVEVWRNNSLKVYQQDGEWRNLYQKLSAEGPIHYFPRGMNEISDEAKSLPYLAIEQRLILQYQSDFIFYLSQETERYQPIIDRALRKAQNSGLMDKLIEKHWGNSLEALHPESRTIIHLDIPQ</sequence>
<evidence type="ECO:0000313" key="3">
    <source>
        <dbReference type="EMBL" id="MBF4437616.1"/>
    </source>
</evidence>
<keyword evidence="7" id="KW-1185">Reference proteome</keyword>
<dbReference type="EMBL" id="JAHGUI010000061">
    <property type="protein sequence ID" value="MBT2919898.1"/>
    <property type="molecule type" value="Genomic_DNA"/>
</dbReference>
<dbReference type="Proteomes" id="UP000078309">
    <property type="component" value="Unassembled WGS sequence"/>
</dbReference>
<organism evidence="3 8">
    <name type="scientific">Vibrio anguillarum</name>
    <name type="common">Listonella anguillarum</name>
    <dbReference type="NCBI Taxonomy" id="55601"/>
    <lineage>
        <taxon>Bacteria</taxon>
        <taxon>Pseudomonadati</taxon>
        <taxon>Pseudomonadota</taxon>
        <taxon>Gammaproteobacteria</taxon>
        <taxon>Vibrionales</taxon>
        <taxon>Vibrionaceae</taxon>
        <taxon>Vibrio</taxon>
    </lineage>
</organism>
<name>A0A1V9JYG3_VIBAN</name>
<evidence type="ECO:0008006" key="9">
    <source>
        <dbReference type="Google" id="ProtNLM"/>
    </source>
</evidence>
<evidence type="ECO:0000313" key="8">
    <source>
        <dbReference type="Proteomes" id="UP000786185"/>
    </source>
</evidence>
<reference evidence="4 5" key="1">
    <citation type="journal article" date="2017" name="J. Fish Dis.">
        <title>Comparative assessment of Vibrio virulence in marine fish larvae.</title>
        <authorList>
            <person name="Ronneseth A."/>
            <person name="Castillo D."/>
            <person name="D'Alvise P."/>
            <person name="Tonnesen O."/>
            <person name="Haugland G."/>
            <person name="Grotkjaer T."/>
            <person name="Engell-Sorensen K."/>
            <person name="Norremark L."/>
            <person name="Bergh O."/>
            <person name="Wergeland H.I."/>
            <person name="Gram L."/>
        </authorList>
    </citation>
    <scope>NUCLEOTIDE SEQUENCE [LARGE SCALE GENOMIC DNA]</scope>
    <source>
        <strain evidence="4 5">90-11-286</strain>
    </source>
</reference>
<dbReference type="Proteomes" id="UP000256923">
    <property type="component" value="Chromosome 1"/>
</dbReference>
<dbReference type="EMBL" id="SCLC01001146">
    <property type="protein sequence ID" value="MBF4437616.1"/>
    <property type="molecule type" value="Genomic_DNA"/>
</dbReference>
<proteinExistence type="predicted"/>
<reference evidence="1 6" key="2">
    <citation type="submission" date="2018-12" db="EMBL/GenBank/DDBJ databases">
        <title>Characterization and Draft Genome of Vibrio anguillarum J360 Marine Pathogen Isolated from an Outbreak in Lumpfish (Cyclopterus lumpus).</title>
        <authorList>
            <person name="Vasquez J.I."/>
            <person name="Cao T."/>
            <person name="Chakraborty S."/>
            <person name="Gnanagobal H."/>
            <person name="Wescot J."/>
            <person name="Boyce D."/>
            <person name="Santander J."/>
        </authorList>
    </citation>
    <scope>NUCLEOTIDE SEQUENCE [LARGE SCALE GENOMIC DNA]</scope>
    <source>
        <strain evidence="1 6">J360</strain>
    </source>
</reference>
<gene>
    <name evidence="1" type="ORF">DYL72_01040</name>
    <name evidence="2" type="ORF">EAY46_01460</name>
    <name evidence="3" type="ORF">ERJ77_24650</name>
    <name evidence="4" type="ORF">PL14_14555</name>
</gene>
<dbReference type="Proteomes" id="UP000726136">
    <property type="component" value="Unassembled WGS sequence"/>
</dbReference>
<dbReference type="OrthoDB" id="547680at2"/>
<dbReference type="EMBL" id="CP034672">
    <property type="protein sequence ID" value="AZS23775.1"/>
    <property type="molecule type" value="Genomic_DNA"/>
</dbReference>
<dbReference type="Proteomes" id="UP000786185">
    <property type="component" value="Unassembled WGS sequence"/>
</dbReference>
<dbReference type="RefSeq" id="WP_019282558.1">
    <property type="nucleotide sequence ID" value="NZ_CP022099.1"/>
</dbReference>
<dbReference type="EMBL" id="RDPI01000002">
    <property type="protein sequence ID" value="MBF4371758.1"/>
    <property type="molecule type" value="Genomic_DNA"/>
</dbReference>
<dbReference type="SUPFAM" id="SSF53850">
    <property type="entry name" value="Periplasmic binding protein-like II"/>
    <property type="match status" value="1"/>
</dbReference>
<evidence type="ECO:0000313" key="2">
    <source>
        <dbReference type="EMBL" id="MBF4371758.1"/>
    </source>
</evidence>
<accession>A0A1V9JYG3</accession>